<organism evidence="1">
    <name type="scientific">Arion vulgaris</name>
    <dbReference type="NCBI Taxonomy" id="1028688"/>
    <lineage>
        <taxon>Eukaryota</taxon>
        <taxon>Metazoa</taxon>
        <taxon>Spiralia</taxon>
        <taxon>Lophotrochozoa</taxon>
        <taxon>Mollusca</taxon>
        <taxon>Gastropoda</taxon>
        <taxon>Heterobranchia</taxon>
        <taxon>Euthyneura</taxon>
        <taxon>Panpulmonata</taxon>
        <taxon>Eupulmonata</taxon>
        <taxon>Stylommatophora</taxon>
        <taxon>Helicina</taxon>
        <taxon>Arionoidea</taxon>
        <taxon>Arionidae</taxon>
        <taxon>Arion</taxon>
    </lineage>
</organism>
<reference evidence="1" key="1">
    <citation type="submission" date="2014-12" db="EMBL/GenBank/DDBJ databases">
        <title>Insight into the proteome of Arion vulgaris.</title>
        <authorList>
            <person name="Aradska J."/>
            <person name="Bulat T."/>
            <person name="Smidak R."/>
            <person name="Sarate P."/>
            <person name="Gangsoo J."/>
            <person name="Sialana F."/>
            <person name="Bilban M."/>
            <person name="Lubec G."/>
        </authorList>
    </citation>
    <scope>NUCLEOTIDE SEQUENCE</scope>
    <source>
        <tissue evidence="1">Skin</tissue>
    </source>
</reference>
<feature type="non-terminal residue" evidence="1">
    <location>
        <position position="1"/>
    </location>
</feature>
<gene>
    <name evidence="1" type="primary">ORF222348</name>
</gene>
<evidence type="ECO:0000313" key="1">
    <source>
        <dbReference type="EMBL" id="CEK99878.1"/>
    </source>
</evidence>
<proteinExistence type="predicted"/>
<accession>A0A0B7C3V7</accession>
<name>A0A0B7C3V7_9EUPU</name>
<dbReference type="AlphaFoldDB" id="A0A0B7C3V7"/>
<protein>
    <submittedName>
        <fullName evidence="1">Uncharacterized protein</fullName>
    </submittedName>
</protein>
<sequence>ILKKKLNFKPAQIAQLKESLKSDKPVKVTVGEIELEATLTEGKPFVLKTPTKPLKPTV</sequence>
<dbReference type="EMBL" id="HACG01053007">
    <property type="protein sequence ID" value="CEK99878.1"/>
    <property type="molecule type" value="Transcribed_RNA"/>
</dbReference>